<evidence type="ECO:0000256" key="6">
    <source>
        <dbReference type="SAM" id="MobiDB-lite"/>
    </source>
</evidence>
<evidence type="ECO:0000313" key="8">
    <source>
        <dbReference type="EMBL" id="EMD40371.1"/>
    </source>
</evidence>
<evidence type="ECO:0000256" key="3">
    <source>
        <dbReference type="ARBA" id="ARBA00022771"/>
    </source>
</evidence>
<reference evidence="8 9" key="1">
    <citation type="journal article" date="2012" name="Proc. Natl. Acad. Sci. U.S.A.">
        <title>Comparative genomics of Ceriporiopsis subvermispora and Phanerochaete chrysosporium provide insight into selective ligninolysis.</title>
        <authorList>
            <person name="Fernandez-Fueyo E."/>
            <person name="Ruiz-Duenas F.J."/>
            <person name="Ferreira P."/>
            <person name="Floudas D."/>
            <person name="Hibbett D.S."/>
            <person name="Canessa P."/>
            <person name="Larrondo L.F."/>
            <person name="James T.Y."/>
            <person name="Seelenfreund D."/>
            <person name="Lobos S."/>
            <person name="Polanco R."/>
            <person name="Tello M."/>
            <person name="Honda Y."/>
            <person name="Watanabe T."/>
            <person name="Watanabe T."/>
            <person name="Ryu J.S."/>
            <person name="Kubicek C.P."/>
            <person name="Schmoll M."/>
            <person name="Gaskell J."/>
            <person name="Hammel K.E."/>
            <person name="St John F.J."/>
            <person name="Vanden Wymelenberg A."/>
            <person name="Sabat G."/>
            <person name="Splinter BonDurant S."/>
            <person name="Syed K."/>
            <person name="Yadav J.S."/>
            <person name="Doddapaneni H."/>
            <person name="Subramanian V."/>
            <person name="Lavin J.L."/>
            <person name="Oguiza J.A."/>
            <person name="Perez G."/>
            <person name="Pisabarro A.G."/>
            <person name="Ramirez L."/>
            <person name="Santoyo F."/>
            <person name="Master E."/>
            <person name="Coutinho P.M."/>
            <person name="Henrissat B."/>
            <person name="Lombard V."/>
            <person name="Magnuson J.K."/>
            <person name="Kuees U."/>
            <person name="Hori C."/>
            <person name="Igarashi K."/>
            <person name="Samejima M."/>
            <person name="Held B.W."/>
            <person name="Barry K.W."/>
            <person name="LaButti K.M."/>
            <person name="Lapidus A."/>
            <person name="Lindquist E.A."/>
            <person name="Lucas S.M."/>
            <person name="Riley R."/>
            <person name="Salamov A.A."/>
            <person name="Hoffmeister D."/>
            <person name="Schwenk D."/>
            <person name="Hadar Y."/>
            <person name="Yarden O."/>
            <person name="de Vries R.P."/>
            <person name="Wiebenga A."/>
            <person name="Stenlid J."/>
            <person name="Eastwood D."/>
            <person name="Grigoriev I.V."/>
            <person name="Berka R.M."/>
            <person name="Blanchette R.A."/>
            <person name="Kersten P."/>
            <person name="Martinez A.T."/>
            <person name="Vicuna R."/>
            <person name="Cullen D."/>
        </authorList>
    </citation>
    <scope>NUCLEOTIDE SEQUENCE [LARGE SCALE GENOMIC DNA]</scope>
    <source>
        <strain evidence="8 9">B</strain>
    </source>
</reference>
<dbReference type="GO" id="GO:0010557">
    <property type="term" value="P:positive regulation of macromolecule biosynthetic process"/>
    <property type="evidence" value="ECO:0007669"/>
    <property type="project" value="UniProtKB-ARBA"/>
</dbReference>
<proteinExistence type="predicted"/>
<feature type="region of interest" description="Disordered" evidence="6">
    <location>
        <begin position="186"/>
        <end position="212"/>
    </location>
</feature>
<keyword evidence="9" id="KW-1185">Reference proteome</keyword>
<dbReference type="OrthoDB" id="2802638at2759"/>
<dbReference type="SMART" id="SM00355">
    <property type="entry name" value="ZnF_C2H2"/>
    <property type="match status" value="3"/>
</dbReference>
<feature type="compositionally biased region" description="Basic and acidic residues" evidence="6">
    <location>
        <begin position="300"/>
        <end position="311"/>
    </location>
</feature>
<dbReference type="PROSITE" id="PS00028">
    <property type="entry name" value="ZINC_FINGER_C2H2_1"/>
    <property type="match status" value="2"/>
</dbReference>
<dbReference type="GO" id="GO:0000978">
    <property type="term" value="F:RNA polymerase II cis-regulatory region sequence-specific DNA binding"/>
    <property type="evidence" value="ECO:0007669"/>
    <property type="project" value="TreeGrafter"/>
</dbReference>
<evidence type="ECO:0000256" key="2">
    <source>
        <dbReference type="ARBA" id="ARBA00022737"/>
    </source>
</evidence>
<feature type="compositionally biased region" description="Basic and acidic residues" evidence="6">
    <location>
        <begin position="792"/>
        <end position="802"/>
    </location>
</feature>
<feature type="compositionally biased region" description="Polar residues" evidence="6">
    <location>
        <begin position="752"/>
        <end position="761"/>
    </location>
</feature>
<dbReference type="GO" id="GO:0005634">
    <property type="term" value="C:nucleus"/>
    <property type="evidence" value="ECO:0007669"/>
    <property type="project" value="UniProtKB-ARBA"/>
</dbReference>
<dbReference type="PROSITE" id="PS50157">
    <property type="entry name" value="ZINC_FINGER_C2H2_2"/>
    <property type="match status" value="1"/>
</dbReference>
<keyword evidence="4" id="KW-0862">Zinc</keyword>
<feature type="region of interest" description="Disordered" evidence="6">
    <location>
        <begin position="333"/>
        <end position="364"/>
    </location>
</feature>
<sequence length="802" mass="86730">MLVEQVFHAQSGTGHGARPPHPLAHQAQTASSSTATTRPTFSSSSIAHALDTPSIVPNHAKAGLSKRDIRTPPPPPLQSAPSPAKADTSRLARDILRSLGRPAAVSPAREKSPPPSLGETPEAKRKRATESPLSPVKKMRTMEIVDHPDIVEEIMTPAVLQETRESQAADIGMKLEEIIQTNAIPMPTQSQPRPLPPAESVASGPSTSSAASPAHEVIDLAPDVTEEAAAQFVEMFNREQDQRELTYVSLNASPVRASSPPAPVQHVALSSLRSPTPDEAANERPPLFLPSSSASSRGDAPFEAREGRDSVDSDAAGDGFVLNTDLLRVVPDSSASAEAGPSKVRAKKRAVLSDEEDLPMSARKRKAESRKAVIDFVAVPPLPEWAKRMNAREKELELPSQRTSPVAESDVVLISDDEEERERKAQEAQEQQIAELSYSRLREMPCRWRGCDAVLNSANNLGQHTPGHVENDKTNYTCDWQGCATTFARKDVFMRHLRSHAFLPMLCAYEGCDRSFATAKDLLQHHSSYRHRGATVKPSTAPFVRADLEPAPPMPAVLPAYMAVPRRITRHPIPKATHAWLKSKVLENITCFYFKGRRSKAAPPTRSVQLGEKDAADEENEPVPILELWRRRAQDEYEHFAREQTRRAPPPCGAIPSAEVTHMCERGLTILPPPADDDEGEAVVQVPGADKAGATDAGDATAVGNAADASNAVAAMDIDVELDELAQDDAAMPQMPELAGELVGGGVEGEAQSGNGNSDDSSVVMAGDGAWLTQSRGHEEQSQPGWTVLPQEEDKEKVDMHL</sequence>
<feature type="compositionally biased region" description="Basic and acidic residues" evidence="6">
    <location>
        <begin position="87"/>
        <end position="96"/>
    </location>
</feature>
<keyword evidence="1" id="KW-0479">Metal-binding</keyword>
<evidence type="ECO:0000256" key="4">
    <source>
        <dbReference type="ARBA" id="ARBA00022833"/>
    </source>
</evidence>
<dbReference type="PANTHER" id="PTHR19818">
    <property type="entry name" value="ZINC FINGER PROTEIN ZIC AND GLI"/>
    <property type="match status" value="1"/>
</dbReference>
<feature type="domain" description="C2H2-type" evidence="7">
    <location>
        <begin position="476"/>
        <end position="501"/>
    </location>
</feature>
<dbReference type="HOGENOM" id="CLU_350896_0_0_1"/>
<evidence type="ECO:0000259" key="7">
    <source>
        <dbReference type="PROSITE" id="PS50157"/>
    </source>
</evidence>
<evidence type="ECO:0000256" key="1">
    <source>
        <dbReference type="ARBA" id="ARBA00022723"/>
    </source>
</evidence>
<dbReference type="GO" id="GO:0008270">
    <property type="term" value="F:zinc ion binding"/>
    <property type="evidence" value="ECO:0007669"/>
    <property type="project" value="UniProtKB-KW"/>
</dbReference>
<dbReference type="Proteomes" id="UP000016930">
    <property type="component" value="Unassembled WGS sequence"/>
</dbReference>
<gene>
    <name evidence="8" type="ORF">CERSUDRAFT_110966</name>
</gene>
<dbReference type="AlphaFoldDB" id="M2RND3"/>
<evidence type="ECO:0000256" key="5">
    <source>
        <dbReference type="PROSITE-ProRule" id="PRU00042"/>
    </source>
</evidence>
<feature type="compositionally biased region" description="Low complexity" evidence="6">
    <location>
        <begin position="27"/>
        <end position="45"/>
    </location>
</feature>
<accession>M2RND3</accession>
<feature type="region of interest" description="Disordered" evidence="6">
    <location>
        <begin position="745"/>
        <end position="802"/>
    </location>
</feature>
<dbReference type="PANTHER" id="PTHR19818:SF139">
    <property type="entry name" value="PAIR-RULE PROTEIN ODD-PAIRED"/>
    <property type="match status" value="1"/>
</dbReference>
<evidence type="ECO:0000313" key="9">
    <source>
        <dbReference type="Proteomes" id="UP000016930"/>
    </source>
</evidence>
<feature type="region of interest" description="Disordered" evidence="6">
    <location>
        <begin position="271"/>
        <end position="316"/>
    </location>
</feature>
<dbReference type="GO" id="GO:0000981">
    <property type="term" value="F:DNA-binding transcription factor activity, RNA polymerase II-specific"/>
    <property type="evidence" value="ECO:0007669"/>
    <property type="project" value="TreeGrafter"/>
</dbReference>
<organism evidence="8 9">
    <name type="scientific">Ceriporiopsis subvermispora (strain B)</name>
    <name type="common">White-rot fungus</name>
    <name type="synonym">Gelatoporia subvermispora</name>
    <dbReference type="NCBI Taxonomy" id="914234"/>
    <lineage>
        <taxon>Eukaryota</taxon>
        <taxon>Fungi</taxon>
        <taxon>Dikarya</taxon>
        <taxon>Basidiomycota</taxon>
        <taxon>Agaricomycotina</taxon>
        <taxon>Agaricomycetes</taxon>
        <taxon>Polyporales</taxon>
        <taxon>Gelatoporiaceae</taxon>
        <taxon>Gelatoporia</taxon>
    </lineage>
</organism>
<feature type="region of interest" description="Disordered" evidence="6">
    <location>
        <begin position="1"/>
        <end position="134"/>
    </location>
</feature>
<keyword evidence="3 5" id="KW-0863">Zinc-finger</keyword>
<dbReference type="STRING" id="914234.M2RND3"/>
<keyword evidence="2" id="KW-0677">Repeat</keyword>
<dbReference type="InterPro" id="IPR050329">
    <property type="entry name" value="GLI_C2H2-zinc-finger"/>
</dbReference>
<protein>
    <recommendedName>
        <fullName evidence="7">C2H2-type domain-containing protein</fullName>
    </recommendedName>
</protein>
<dbReference type="EMBL" id="KB445792">
    <property type="protein sequence ID" value="EMD40371.1"/>
    <property type="molecule type" value="Genomic_DNA"/>
</dbReference>
<dbReference type="InterPro" id="IPR013087">
    <property type="entry name" value="Znf_C2H2_type"/>
</dbReference>
<dbReference type="Gene3D" id="3.30.160.60">
    <property type="entry name" value="Classic Zinc Finger"/>
    <property type="match status" value="1"/>
</dbReference>
<name>M2RND3_CERS8</name>
<feature type="compositionally biased region" description="Low complexity" evidence="6">
    <location>
        <begin position="198"/>
        <end position="212"/>
    </location>
</feature>